<dbReference type="PANTHER" id="PTHR36920">
    <property type="match status" value="1"/>
</dbReference>
<dbReference type="SUPFAM" id="SSF56925">
    <property type="entry name" value="OMPA-like"/>
    <property type="match status" value="1"/>
</dbReference>
<dbReference type="Gene3D" id="2.40.160.20">
    <property type="match status" value="1"/>
</dbReference>
<dbReference type="RefSeq" id="WP_169248162.1">
    <property type="nucleotide sequence ID" value="NZ_SPMZ01000016.1"/>
</dbReference>
<dbReference type="EMBL" id="SPMZ01000016">
    <property type="protein sequence ID" value="NMQ18859.1"/>
    <property type="molecule type" value="Genomic_DNA"/>
</dbReference>
<dbReference type="InterPro" id="IPR011250">
    <property type="entry name" value="OMP/PagP_B-barrel"/>
</dbReference>
<keyword evidence="2" id="KW-1185">Reference proteome</keyword>
<evidence type="ECO:0008006" key="3">
    <source>
        <dbReference type="Google" id="ProtNLM"/>
    </source>
</evidence>
<evidence type="ECO:0000313" key="2">
    <source>
        <dbReference type="Proteomes" id="UP000760480"/>
    </source>
</evidence>
<proteinExistence type="predicted"/>
<dbReference type="Proteomes" id="UP000760480">
    <property type="component" value="Unassembled WGS sequence"/>
</dbReference>
<dbReference type="Pfam" id="PF03922">
    <property type="entry name" value="OmpW"/>
    <property type="match status" value="1"/>
</dbReference>
<protein>
    <recommendedName>
        <fullName evidence="3">OmpW family protein</fullName>
    </recommendedName>
</protein>
<accession>A0ABX1TJW9</accession>
<dbReference type="InterPro" id="IPR005618">
    <property type="entry name" value="OMPW"/>
</dbReference>
<sequence>MAGAFLAGAAARAYEAGDWVARAGIWGVFPKSDNLTNLLGQPGVNIDVDDGYSLGFNFTYMVNPNIGIELLLALPFRHDIELTGAGKVADTLQLPPTLFVQYHFMPTSNIRPYAGIGLNYTFFFNEDTTGALSGTSLSLDPSWGLAGELGVDIDVAPNWFVNGVVSYMDIDTKAKLNGVSLGTVEIDPWVVGINIGTRF</sequence>
<comment type="caution">
    <text evidence="1">The sequence shown here is derived from an EMBL/GenBank/DDBJ whole genome shotgun (WGS) entry which is preliminary data.</text>
</comment>
<dbReference type="PANTHER" id="PTHR36920:SF1">
    <property type="entry name" value="OUTER MEMBRANE PROTEIN W"/>
    <property type="match status" value="1"/>
</dbReference>
<name>A0ABX1TJW9_9GAMM</name>
<evidence type="ECO:0000313" key="1">
    <source>
        <dbReference type="EMBL" id="NMQ18859.1"/>
    </source>
</evidence>
<gene>
    <name evidence="1" type="ORF">E4P82_06335</name>
</gene>
<organism evidence="1 2">
    <name type="scientific">Candidatus Competibacter phosphatis</name>
    <dbReference type="NCBI Taxonomy" id="221280"/>
    <lineage>
        <taxon>Bacteria</taxon>
        <taxon>Pseudomonadati</taxon>
        <taxon>Pseudomonadota</taxon>
        <taxon>Gammaproteobacteria</taxon>
        <taxon>Candidatus Competibacteraceae</taxon>
        <taxon>Candidatus Competibacter</taxon>
    </lineage>
</organism>
<reference evidence="1 2" key="1">
    <citation type="submission" date="2019-03" db="EMBL/GenBank/DDBJ databases">
        <title>Metabolic reconstructions from genomes of highly enriched 'Candidatus Accumulibacter' and 'Candidatus Competibacter' bioreactor populations.</title>
        <authorList>
            <person name="Annavajhala M.K."/>
            <person name="Welles L."/>
            <person name="Abbas B."/>
            <person name="Sorokin D."/>
            <person name="Park H."/>
            <person name="Van Loosdrecht M."/>
            <person name="Chandran K."/>
        </authorList>
    </citation>
    <scope>NUCLEOTIDE SEQUENCE [LARGE SCALE GENOMIC DNA]</scope>
    <source>
        <strain evidence="1 2">SBR_G</strain>
    </source>
</reference>